<proteinExistence type="predicted"/>
<dbReference type="Proteomes" id="UP000230025">
    <property type="component" value="Unassembled WGS sequence"/>
</dbReference>
<evidence type="ECO:0000313" key="3">
    <source>
        <dbReference type="Proteomes" id="UP000230025"/>
    </source>
</evidence>
<protein>
    <recommendedName>
        <fullName evidence="1">Ribbon-helix-helix protein CopG domain-containing protein</fullName>
    </recommendedName>
</protein>
<dbReference type="Pfam" id="PF01402">
    <property type="entry name" value="RHH_1"/>
    <property type="match status" value="1"/>
</dbReference>
<dbReference type="SUPFAM" id="SSF47598">
    <property type="entry name" value="Ribbon-helix-helix"/>
    <property type="match status" value="1"/>
</dbReference>
<reference evidence="3" key="1">
    <citation type="submission" date="2017-09" db="EMBL/GenBank/DDBJ databases">
        <title>Depth-based differentiation of microbial function through sediment-hosted aquifers and enrichment of novel symbionts in the deep terrestrial subsurface.</title>
        <authorList>
            <person name="Probst A.J."/>
            <person name="Ladd B."/>
            <person name="Jarett J.K."/>
            <person name="Geller-Mcgrath D.E."/>
            <person name="Sieber C.M.K."/>
            <person name="Emerson J.B."/>
            <person name="Anantharaman K."/>
            <person name="Thomas B.C."/>
            <person name="Malmstrom R."/>
            <person name="Stieglmeier M."/>
            <person name="Klingl A."/>
            <person name="Woyke T."/>
            <person name="Ryan C.M."/>
            <person name="Banfield J.F."/>
        </authorList>
    </citation>
    <scope>NUCLEOTIDE SEQUENCE [LARGE SCALE GENOMIC DNA]</scope>
</reference>
<organism evidence="2 3">
    <name type="scientific">bacterium (Candidatus Ratteibacteria) CG15_BIG_FIL_POST_REV_8_21_14_020_41_12</name>
    <dbReference type="NCBI Taxonomy" id="2014291"/>
    <lineage>
        <taxon>Bacteria</taxon>
        <taxon>Candidatus Ratteibacteria</taxon>
    </lineage>
</organism>
<dbReference type="InterPro" id="IPR013321">
    <property type="entry name" value="Arc_rbn_hlx_hlx"/>
</dbReference>
<sequence>MRETVTISIPEEIKKQLDKITVQEGTTRSSIIRESLRDYLFIRQFRALRKKMIEKSPRVYTDQDIFSNEDSL</sequence>
<dbReference type="CDD" id="cd22231">
    <property type="entry name" value="RHH_NikR_HicB-like"/>
    <property type="match status" value="1"/>
</dbReference>
<accession>A0A2M7GXY1</accession>
<feature type="domain" description="Ribbon-helix-helix protein CopG" evidence="1">
    <location>
        <begin position="4"/>
        <end position="40"/>
    </location>
</feature>
<evidence type="ECO:0000259" key="1">
    <source>
        <dbReference type="Pfam" id="PF01402"/>
    </source>
</evidence>
<dbReference type="GO" id="GO:0006355">
    <property type="term" value="P:regulation of DNA-templated transcription"/>
    <property type="evidence" value="ECO:0007669"/>
    <property type="project" value="InterPro"/>
</dbReference>
<dbReference type="InterPro" id="IPR002145">
    <property type="entry name" value="CopG"/>
</dbReference>
<name>A0A2M7GXY1_9BACT</name>
<dbReference type="EMBL" id="PFFY01000236">
    <property type="protein sequence ID" value="PIW32893.1"/>
    <property type="molecule type" value="Genomic_DNA"/>
</dbReference>
<gene>
    <name evidence="2" type="ORF">COW28_05065</name>
</gene>
<comment type="caution">
    <text evidence="2">The sequence shown here is derived from an EMBL/GenBank/DDBJ whole genome shotgun (WGS) entry which is preliminary data.</text>
</comment>
<evidence type="ECO:0000313" key="2">
    <source>
        <dbReference type="EMBL" id="PIW32893.1"/>
    </source>
</evidence>
<dbReference type="AlphaFoldDB" id="A0A2M7GXY1"/>
<dbReference type="InterPro" id="IPR010985">
    <property type="entry name" value="Ribbon_hlx_hlx"/>
</dbReference>
<dbReference type="Gene3D" id="1.10.1220.10">
    <property type="entry name" value="Met repressor-like"/>
    <property type="match status" value="1"/>
</dbReference>